<evidence type="ECO:0000259" key="11">
    <source>
        <dbReference type="Pfam" id="PF04290"/>
    </source>
</evidence>
<evidence type="ECO:0000256" key="5">
    <source>
        <dbReference type="ARBA" id="ARBA00022692"/>
    </source>
</evidence>
<keyword evidence="2" id="KW-0813">Transport</keyword>
<feature type="transmembrane region" description="Helical" evidence="10">
    <location>
        <begin position="122"/>
        <end position="142"/>
    </location>
</feature>
<keyword evidence="3" id="KW-1003">Cell membrane</keyword>
<keyword evidence="5 10" id="KW-0812">Transmembrane</keyword>
<name>A0ABT1JD77_ACTCY</name>
<keyword evidence="7 10" id="KW-0472">Membrane</keyword>
<accession>A0ABT1JD77</accession>
<evidence type="ECO:0000256" key="9">
    <source>
        <dbReference type="SAM" id="MobiDB-lite"/>
    </source>
</evidence>
<comment type="subcellular location">
    <subcellularLocation>
        <location evidence="1">Cell inner membrane</location>
        <topology evidence="1">Multi-pass membrane protein</topology>
    </subcellularLocation>
</comment>
<evidence type="ECO:0000256" key="2">
    <source>
        <dbReference type="ARBA" id="ARBA00022448"/>
    </source>
</evidence>
<dbReference type="InterPro" id="IPR007387">
    <property type="entry name" value="TRAP_DctQ"/>
</dbReference>
<evidence type="ECO:0000256" key="3">
    <source>
        <dbReference type="ARBA" id="ARBA00022475"/>
    </source>
</evidence>
<evidence type="ECO:0000256" key="10">
    <source>
        <dbReference type="SAM" id="Phobius"/>
    </source>
</evidence>
<evidence type="ECO:0000313" key="12">
    <source>
        <dbReference type="EMBL" id="MCP2330378.1"/>
    </source>
</evidence>
<dbReference type="Proteomes" id="UP000791080">
    <property type="component" value="Unassembled WGS sequence"/>
</dbReference>
<keyword evidence="13" id="KW-1185">Reference proteome</keyword>
<feature type="transmembrane region" description="Helical" evidence="10">
    <location>
        <begin position="40"/>
        <end position="64"/>
    </location>
</feature>
<keyword evidence="6 10" id="KW-1133">Transmembrane helix</keyword>
<reference evidence="12 13" key="1">
    <citation type="submission" date="2022-06" db="EMBL/GenBank/DDBJ databases">
        <title>Genomic Encyclopedia of Type Strains, Phase I: the one thousand microbial genomes (KMG-I) project.</title>
        <authorList>
            <person name="Kyrpides N."/>
        </authorList>
    </citation>
    <scope>NUCLEOTIDE SEQUENCE [LARGE SCALE GENOMIC DNA]</scope>
    <source>
        <strain evidence="12 13">DSM 43889</strain>
    </source>
</reference>
<comment type="similarity">
    <text evidence="8">Belongs to the TRAP transporter small permease family.</text>
</comment>
<evidence type="ECO:0000256" key="4">
    <source>
        <dbReference type="ARBA" id="ARBA00022519"/>
    </source>
</evidence>
<dbReference type="PANTHER" id="PTHR35011">
    <property type="entry name" value="2,3-DIKETO-L-GULONATE TRAP TRANSPORTER SMALL PERMEASE PROTEIN YIAM"/>
    <property type="match status" value="1"/>
</dbReference>
<evidence type="ECO:0000256" key="1">
    <source>
        <dbReference type="ARBA" id="ARBA00004429"/>
    </source>
</evidence>
<dbReference type="RefSeq" id="WP_026418090.1">
    <property type="nucleotide sequence ID" value="NZ_AUBJ02000001.1"/>
</dbReference>
<evidence type="ECO:0000256" key="6">
    <source>
        <dbReference type="ARBA" id="ARBA00022989"/>
    </source>
</evidence>
<organism evidence="12 13">
    <name type="scientific">Actinoalloteichus caeruleus DSM 43889</name>
    <dbReference type="NCBI Taxonomy" id="1120930"/>
    <lineage>
        <taxon>Bacteria</taxon>
        <taxon>Bacillati</taxon>
        <taxon>Actinomycetota</taxon>
        <taxon>Actinomycetes</taxon>
        <taxon>Pseudonocardiales</taxon>
        <taxon>Pseudonocardiaceae</taxon>
        <taxon>Actinoalloteichus</taxon>
        <taxon>Actinoalloteichus cyanogriseus</taxon>
    </lineage>
</organism>
<comment type="caution">
    <text evidence="12">The sequence shown here is derived from an EMBL/GenBank/DDBJ whole genome shotgun (WGS) entry which is preliminary data.</text>
</comment>
<feature type="transmembrane region" description="Helical" evidence="10">
    <location>
        <begin position="84"/>
        <end position="110"/>
    </location>
</feature>
<dbReference type="Pfam" id="PF04290">
    <property type="entry name" value="DctQ"/>
    <property type="match status" value="1"/>
</dbReference>
<evidence type="ECO:0000256" key="7">
    <source>
        <dbReference type="ARBA" id="ARBA00023136"/>
    </source>
</evidence>
<feature type="domain" description="Tripartite ATP-independent periplasmic transporters DctQ component" evidence="11">
    <location>
        <begin position="58"/>
        <end position="185"/>
    </location>
</feature>
<protein>
    <submittedName>
        <fullName evidence="12">Tripartite ATP-independent transporter, DctQ component</fullName>
    </submittedName>
</protein>
<gene>
    <name evidence="12" type="ORF">G443_000648</name>
</gene>
<keyword evidence="4" id="KW-0997">Cell inner membrane</keyword>
<dbReference type="EMBL" id="AUBJ02000001">
    <property type="protein sequence ID" value="MCP2330378.1"/>
    <property type="molecule type" value="Genomic_DNA"/>
</dbReference>
<feature type="region of interest" description="Disordered" evidence="9">
    <location>
        <begin position="1"/>
        <end position="26"/>
    </location>
</feature>
<sequence>MTEQPAGEGREATSPTPDGDTATPPGLFAEGSVEERVNRALTMVGSAIAVASISVIGLVLVVGVALRYFMNSSADYATELPTYLFPWLISGGVIAAMGRGGHLAVDFFVARMAPARARVVDIAAWGLSTVVLIILTFVSLRLLAPLTAQVTPILGWPVVGSFAGFALAVVALTVQCGCRLVSSIRIGPVHAQVTTAGGAA</sequence>
<feature type="compositionally biased region" description="Low complexity" evidence="9">
    <location>
        <begin position="12"/>
        <end position="26"/>
    </location>
</feature>
<evidence type="ECO:0000256" key="8">
    <source>
        <dbReference type="ARBA" id="ARBA00038436"/>
    </source>
</evidence>
<evidence type="ECO:0000313" key="13">
    <source>
        <dbReference type="Proteomes" id="UP000791080"/>
    </source>
</evidence>
<proteinExistence type="inferred from homology"/>
<dbReference type="InterPro" id="IPR055348">
    <property type="entry name" value="DctQ"/>
</dbReference>
<feature type="transmembrane region" description="Helical" evidence="10">
    <location>
        <begin position="154"/>
        <end position="174"/>
    </location>
</feature>
<dbReference type="PANTHER" id="PTHR35011:SF2">
    <property type="entry name" value="2,3-DIKETO-L-GULONATE TRAP TRANSPORTER SMALL PERMEASE PROTEIN YIAM"/>
    <property type="match status" value="1"/>
</dbReference>